<name>A0A3A9KAX2_9BACI</name>
<keyword evidence="1" id="KW-0812">Transmembrane</keyword>
<feature type="transmembrane region" description="Helical" evidence="1">
    <location>
        <begin position="6"/>
        <end position="29"/>
    </location>
</feature>
<dbReference type="Pfam" id="PF14173">
    <property type="entry name" value="ComGG"/>
    <property type="match status" value="1"/>
</dbReference>
<dbReference type="EMBL" id="PDOE01000001">
    <property type="protein sequence ID" value="RKL68748.1"/>
    <property type="molecule type" value="Genomic_DNA"/>
</dbReference>
<keyword evidence="3" id="KW-1185">Reference proteome</keyword>
<comment type="caution">
    <text evidence="2">The sequence shown here is derived from an EMBL/GenBank/DDBJ whole genome shotgun (WGS) entry which is preliminary data.</text>
</comment>
<organism evidence="2 3">
    <name type="scientific">Salipaludibacillus neizhouensis</name>
    <dbReference type="NCBI Taxonomy" id="885475"/>
    <lineage>
        <taxon>Bacteria</taxon>
        <taxon>Bacillati</taxon>
        <taxon>Bacillota</taxon>
        <taxon>Bacilli</taxon>
        <taxon>Bacillales</taxon>
        <taxon>Bacillaceae</taxon>
    </lineage>
</organism>
<keyword evidence="1" id="KW-0472">Membrane</keyword>
<accession>A0A3A9KAX2</accession>
<evidence type="ECO:0000313" key="2">
    <source>
        <dbReference type="EMBL" id="RKL68748.1"/>
    </source>
</evidence>
<evidence type="ECO:0008006" key="4">
    <source>
        <dbReference type="Google" id="ProtNLM"/>
    </source>
</evidence>
<proteinExistence type="predicted"/>
<dbReference type="InterPro" id="IPR020372">
    <property type="entry name" value="Competence_ComGG"/>
</dbReference>
<sequence>MNERGFSLFLVLMILSLSSMLFIHFLVLYENEKRFLEMEQDQYRMEQLIFNGVVEIQKQIDEVEQVTLMKGELSYLEGVVKYEIEGSNSNMEIILEVITIRSRQKRVKYNYDKNTKNISGWIEGNI</sequence>
<dbReference type="RefSeq" id="WP_110936612.1">
    <property type="nucleotide sequence ID" value="NZ_KZ614146.1"/>
</dbReference>
<dbReference type="OrthoDB" id="10007629at2"/>
<keyword evidence="1" id="KW-1133">Transmembrane helix</keyword>
<evidence type="ECO:0000256" key="1">
    <source>
        <dbReference type="SAM" id="Phobius"/>
    </source>
</evidence>
<evidence type="ECO:0000313" key="3">
    <source>
        <dbReference type="Proteomes" id="UP000281498"/>
    </source>
</evidence>
<dbReference type="Proteomes" id="UP000281498">
    <property type="component" value="Unassembled WGS sequence"/>
</dbReference>
<gene>
    <name evidence="2" type="ORF">CR203_01480</name>
</gene>
<dbReference type="AlphaFoldDB" id="A0A3A9KAX2"/>
<reference evidence="2 3" key="1">
    <citation type="submission" date="2017-10" db="EMBL/GenBank/DDBJ databases">
        <title>Bacillus sp. nov., a halophilic bacterium isolated from a Keqin Lake.</title>
        <authorList>
            <person name="Wang H."/>
        </authorList>
    </citation>
    <scope>NUCLEOTIDE SEQUENCE [LARGE SCALE GENOMIC DNA]</scope>
    <source>
        <strain evidence="2 3">KCTC 13187</strain>
    </source>
</reference>
<protein>
    <recommendedName>
        <fullName evidence="4">Competence protein ComG</fullName>
    </recommendedName>
</protein>